<evidence type="ECO:0000259" key="6">
    <source>
        <dbReference type="PROSITE" id="PS50975"/>
    </source>
</evidence>
<feature type="domain" description="ATP-grasp" evidence="6">
    <location>
        <begin position="93"/>
        <end position="292"/>
    </location>
</feature>
<dbReference type="PROSITE" id="PS50975">
    <property type="entry name" value="ATP_GRASP"/>
    <property type="match status" value="1"/>
</dbReference>
<keyword evidence="1" id="KW-0436">Ligase</keyword>
<dbReference type="InterPro" id="IPR011764">
    <property type="entry name" value="Biotin_carboxylation_dom"/>
</dbReference>
<dbReference type="GO" id="GO:0046872">
    <property type="term" value="F:metal ion binding"/>
    <property type="evidence" value="ECO:0007669"/>
    <property type="project" value="InterPro"/>
</dbReference>
<dbReference type="PROSITE" id="PS00867">
    <property type="entry name" value="CPSASE_2"/>
    <property type="match status" value="1"/>
</dbReference>
<dbReference type="EMBL" id="CCFA01002689">
    <property type="protein sequence ID" value="CDS00506.1"/>
    <property type="molecule type" value="Genomic_DNA"/>
</dbReference>
<evidence type="ECO:0000256" key="5">
    <source>
        <dbReference type="PROSITE-ProRule" id="PRU00409"/>
    </source>
</evidence>
<dbReference type="InterPro" id="IPR016185">
    <property type="entry name" value="PreATP-grasp_dom_sf"/>
</dbReference>
<evidence type="ECO:0008006" key="10">
    <source>
        <dbReference type="Google" id="ProtNLM"/>
    </source>
</evidence>
<keyword evidence="3 5" id="KW-0067">ATP-binding</keyword>
<dbReference type="Gene3D" id="3.40.50.20">
    <property type="match status" value="1"/>
</dbReference>
<dbReference type="Gene3D" id="3.30.1490.20">
    <property type="entry name" value="ATP-grasp fold, A domain"/>
    <property type="match status" value="1"/>
</dbReference>
<proteinExistence type="predicted"/>
<dbReference type="InterPro" id="IPR005481">
    <property type="entry name" value="BC-like_N"/>
</dbReference>
<evidence type="ECO:0000259" key="7">
    <source>
        <dbReference type="PROSITE" id="PS50979"/>
    </source>
</evidence>
<dbReference type="SUPFAM" id="SSF56059">
    <property type="entry name" value="Glutathione synthetase ATP-binding domain-like"/>
    <property type="match status" value="1"/>
</dbReference>
<dbReference type="GO" id="GO:0016874">
    <property type="term" value="F:ligase activity"/>
    <property type="evidence" value="ECO:0007669"/>
    <property type="project" value="UniProtKB-KW"/>
</dbReference>
<organism evidence="8 9">
    <name type="scientific">Sporisorium scitamineum</name>
    <dbReference type="NCBI Taxonomy" id="49012"/>
    <lineage>
        <taxon>Eukaryota</taxon>
        <taxon>Fungi</taxon>
        <taxon>Dikarya</taxon>
        <taxon>Basidiomycota</taxon>
        <taxon>Ustilaginomycotina</taxon>
        <taxon>Ustilaginomycetes</taxon>
        <taxon>Ustilaginales</taxon>
        <taxon>Ustilaginaceae</taxon>
        <taxon>Sporisorium</taxon>
    </lineage>
</organism>
<keyword evidence="4" id="KW-0092">Biotin</keyword>
<evidence type="ECO:0000313" key="8">
    <source>
        <dbReference type="EMBL" id="CDS00506.1"/>
    </source>
</evidence>
<feature type="domain" description="Biotin carboxylation" evidence="7">
    <location>
        <begin position="2"/>
        <end position="316"/>
    </location>
</feature>
<dbReference type="GO" id="GO:0005524">
    <property type="term" value="F:ATP binding"/>
    <property type="evidence" value="ECO:0007669"/>
    <property type="project" value="UniProtKB-UniRule"/>
</dbReference>
<dbReference type="PROSITE" id="PS50979">
    <property type="entry name" value="BC"/>
    <property type="match status" value="1"/>
</dbReference>
<protein>
    <recommendedName>
        <fullName evidence="10">ATP-grasp domain-containing protein</fullName>
    </recommendedName>
</protein>
<keyword evidence="2 5" id="KW-0547">Nucleotide-binding</keyword>
<dbReference type="InterPro" id="IPR011761">
    <property type="entry name" value="ATP-grasp"/>
</dbReference>
<dbReference type="Pfam" id="PF02786">
    <property type="entry name" value="CPSase_L_D2"/>
    <property type="match status" value="1"/>
</dbReference>
<dbReference type="SUPFAM" id="SSF52440">
    <property type="entry name" value="PreATP-grasp domain"/>
    <property type="match status" value="1"/>
</dbReference>
<gene>
    <name evidence="8" type="primary">SSCI44720.1</name>
</gene>
<dbReference type="Gene3D" id="3.30.470.20">
    <property type="entry name" value="ATP-grasp fold, B domain"/>
    <property type="match status" value="1"/>
</dbReference>
<dbReference type="AlphaFoldDB" id="A0A0F7RUE1"/>
<dbReference type="Proteomes" id="UP000242770">
    <property type="component" value="Unassembled WGS sequence"/>
</dbReference>
<dbReference type="PANTHER" id="PTHR48095">
    <property type="entry name" value="PYRUVATE CARBOXYLASE SUBUNIT A"/>
    <property type="match status" value="1"/>
</dbReference>
<evidence type="ECO:0000313" key="9">
    <source>
        <dbReference type="Proteomes" id="UP000242770"/>
    </source>
</evidence>
<evidence type="ECO:0000256" key="2">
    <source>
        <dbReference type="ARBA" id="ARBA00022741"/>
    </source>
</evidence>
<dbReference type="PANTHER" id="PTHR48095:SF2">
    <property type="entry name" value="BIOTIN CARBOXYLASE, CHLOROPLASTIC"/>
    <property type="match status" value="1"/>
</dbReference>
<sequence>MQTKRILIANRGEIACRLIRTYRLFPLNPSTPYIQTVAAYTPSEANALHVSLADHAHRLQGDGPRSYLDKRAIVDAALEWRCWGIVPGYGFLSEDAEFARLCEGEGLVFLGPSEGQLARLGDKIILKAVNGDGGRGIRVVPIPPHPADMEKVVRDAYDSCSRGAKASFGDDTVYAERFLTNAKHVEVQVLGDGRGSVCHFWDRECSLQRRNQKLIEIAPAPHLPDSLRQSMLDAALKLASAAQLRSLATIEFLVDEERFYFMEANPRIQVEHTITENVTGYDLVALQLLIGLGHSLRDLGFPTNAAASSFPSKTAI</sequence>
<evidence type="ECO:0000256" key="4">
    <source>
        <dbReference type="ARBA" id="ARBA00023267"/>
    </source>
</evidence>
<accession>A0A0F7RUE1</accession>
<name>A0A0F7RUE1_9BASI</name>
<dbReference type="InterPro" id="IPR013815">
    <property type="entry name" value="ATP_grasp_subdomain_1"/>
</dbReference>
<dbReference type="STRING" id="49012.A0A0F7RUE1"/>
<dbReference type="InterPro" id="IPR051602">
    <property type="entry name" value="ACC_Biotin_Carboxylase"/>
</dbReference>
<evidence type="ECO:0000256" key="1">
    <source>
        <dbReference type="ARBA" id="ARBA00022598"/>
    </source>
</evidence>
<dbReference type="InterPro" id="IPR005479">
    <property type="entry name" value="CPAse_ATP-bd"/>
</dbReference>
<reference evidence="9" key="1">
    <citation type="submission" date="2014-06" db="EMBL/GenBank/DDBJ databases">
        <authorList>
            <person name="Berkman P.J."/>
        </authorList>
    </citation>
    <scope>NUCLEOTIDE SEQUENCE [LARGE SCALE GENOMIC DNA]</scope>
</reference>
<keyword evidence="9" id="KW-1185">Reference proteome</keyword>
<evidence type="ECO:0000256" key="3">
    <source>
        <dbReference type="ARBA" id="ARBA00022840"/>
    </source>
</evidence>
<dbReference type="Pfam" id="PF00289">
    <property type="entry name" value="Biotin_carb_N"/>
    <property type="match status" value="1"/>
</dbReference>